<evidence type="ECO:0000313" key="2">
    <source>
        <dbReference type="EMBL" id="NKY35630.1"/>
    </source>
</evidence>
<proteinExistence type="predicted"/>
<organism evidence="2 3">
    <name type="scientific">Nocardia speluncae</name>
    <dbReference type="NCBI Taxonomy" id="419477"/>
    <lineage>
        <taxon>Bacteria</taxon>
        <taxon>Bacillati</taxon>
        <taxon>Actinomycetota</taxon>
        <taxon>Actinomycetes</taxon>
        <taxon>Mycobacteriales</taxon>
        <taxon>Nocardiaceae</taxon>
        <taxon>Nocardia</taxon>
    </lineage>
</organism>
<dbReference type="AlphaFoldDB" id="A0A846XM01"/>
<gene>
    <name evidence="2" type="ORF">HGA13_21520</name>
</gene>
<accession>A0A846XM01</accession>
<keyword evidence="3" id="KW-1185">Reference proteome</keyword>
<name>A0A846XM01_9NOCA</name>
<dbReference type="EMBL" id="JAAXOO010000005">
    <property type="protein sequence ID" value="NKY35630.1"/>
    <property type="molecule type" value="Genomic_DNA"/>
</dbReference>
<evidence type="ECO:0000256" key="1">
    <source>
        <dbReference type="SAM" id="Phobius"/>
    </source>
</evidence>
<feature type="transmembrane region" description="Helical" evidence="1">
    <location>
        <begin position="12"/>
        <end position="36"/>
    </location>
</feature>
<dbReference type="Proteomes" id="UP000565715">
    <property type="component" value="Unassembled WGS sequence"/>
</dbReference>
<keyword evidence="1" id="KW-0472">Membrane</keyword>
<sequence length="213" mass="22892">MPGPPGSRSNVGLIIGLVVAMVVVLVLTVVGIGVVASRSGGDDEADPWAGDYSPEGVTNTCHLVDTTVFDPWAPDQTELVHHEDIAGQYGGPSIDCRTTNSGPNSAYVTFKIDVAFETDLYGLELDRAKRSDTEILPDDYVFGSVTGLGEGGYYGVRNPPDSDRYLGYTMAIKDSNVLVDVDVAVISDKAFDQAEADRICRYQIGKILDNLRK</sequence>
<keyword evidence="1" id="KW-0812">Transmembrane</keyword>
<keyword evidence="1" id="KW-1133">Transmembrane helix</keyword>
<reference evidence="2 3" key="1">
    <citation type="submission" date="2020-04" db="EMBL/GenBank/DDBJ databases">
        <title>MicrobeNet Type strains.</title>
        <authorList>
            <person name="Nicholson A.C."/>
        </authorList>
    </citation>
    <scope>NUCLEOTIDE SEQUENCE [LARGE SCALE GENOMIC DNA]</scope>
    <source>
        <strain evidence="2 3">DSM 45078</strain>
    </source>
</reference>
<comment type="caution">
    <text evidence="2">The sequence shown here is derived from an EMBL/GenBank/DDBJ whole genome shotgun (WGS) entry which is preliminary data.</text>
</comment>
<protein>
    <submittedName>
        <fullName evidence="2">Uncharacterized protein</fullName>
    </submittedName>
</protein>
<evidence type="ECO:0000313" key="3">
    <source>
        <dbReference type="Proteomes" id="UP000565715"/>
    </source>
</evidence>